<comment type="caution">
    <text evidence="1">The sequence shown here is derived from an EMBL/GenBank/DDBJ whole genome shotgun (WGS) entry which is preliminary data.</text>
</comment>
<dbReference type="Proteomes" id="UP000660885">
    <property type="component" value="Unassembled WGS sequence"/>
</dbReference>
<organism evidence="1 2">
    <name type="scientific">Belnapia arida</name>
    <dbReference type="NCBI Taxonomy" id="2804533"/>
    <lineage>
        <taxon>Bacteria</taxon>
        <taxon>Pseudomonadati</taxon>
        <taxon>Pseudomonadota</taxon>
        <taxon>Alphaproteobacteria</taxon>
        <taxon>Acetobacterales</taxon>
        <taxon>Roseomonadaceae</taxon>
        <taxon>Belnapia</taxon>
    </lineage>
</organism>
<keyword evidence="2" id="KW-1185">Reference proteome</keyword>
<sequence>MLKVTVGFSLEGSCQFQSAQSGTNSFMLNSLADAQVHAAGVSQIEIATLVDGGQDACRVAVNVLVLLSEDEGQLL</sequence>
<reference evidence="1 2" key="1">
    <citation type="submission" date="2021-01" db="EMBL/GenBank/DDBJ databases">
        <title>Belnapia mucosa sp. nov. and Belnapia arida sp. nov., isolated from the Tabernas Desert (Almeria, Spain).</title>
        <authorList>
            <person name="Molina-Menor E."/>
            <person name="Vidal-Verdu A."/>
            <person name="Calonge A."/>
            <person name="Satari L."/>
            <person name="Pereto J."/>
            <person name="Porcar M."/>
        </authorList>
    </citation>
    <scope>NUCLEOTIDE SEQUENCE [LARGE SCALE GENOMIC DNA]</scope>
    <source>
        <strain evidence="1 2">T18</strain>
    </source>
</reference>
<dbReference type="EMBL" id="JAETWB010000035">
    <property type="protein sequence ID" value="MBL6081735.1"/>
    <property type="molecule type" value="Genomic_DNA"/>
</dbReference>
<accession>A0ABS1UB20</accession>
<evidence type="ECO:0000313" key="1">
    <source>
        <dbReference type="EMBL" id="MBL6081735.1"/>
    </source>
</evidence>
<protein>
    <submittedName>
        <fullName evidence="1">Uncharacterized protein</fullName>
    </submittedName>
</protein>
<evidence type="ECO:0000313" key="2">
    <source>
        <dbReference type="Proteomes" id="UP000660885"/>
    </source>
</evidence>
<proteinExistence type="predicted"/>
<dbReference type="RefSeq" id="WP_202834950.1">
    <property type="nucleotide sequence ID" value="NZ_JAETWB010000035.1"/>
</dbReference>
<name>A0ABS1UB20_9PROT</name>
<gene>
    <name evidence="1" type="ORF">JMJ56_27515</name>
</gene>